<comment type="caution">
    <text evidence="3">The sequence shown here is derived from an EMBL/GenBank/DDBJ whole genome shotgun (WGS) entry which is preliminary data.</text>
</comment>
<protein>
    <recommendedName>
        <fullName evidence="5">Transmembrane protein</fullName>
    </recommendedName>
</protein>
<feature type="signal peptide" evidence="2">
    <location>
        <begin position="1"/>
        <end position="27"/>
    </location>
</feature>
<evidence type="ECO:0000313" key="3">
    <source>
        <dbReference type="EMBL" id="OWZ01156.1"/>
    </source>
</evidence>
<evidence type="ECO:0000313" key="4">
    <source>
        <dbReference type="Proteomes" id="UP000198211"/>
    </source>
</evidence>
<keyword evidence="1" id="KW-0472">Membrane</keyword>
<keyword evidence="1" id="KW-1133">Transmembrane helix</keyword>
<organism evidence="3 4">
    <name type="scientific">Phytophthora megakarya</name>
    <dbReference type="NCBI Taxonomy" id="4795"/>
    <lineage>
        <taxon>Eukaryota</taxon>
        <taxon>Sar</taxon>
        <taxon>Stramenopiles</taxon>
        <taxon>Oomycota</taxon>
        <taxon>Peronosporomycetes</taxon>
        <taxon>Peronosporales</taxon>
        <taxon>Peronosporaceae</taxon>
        <taxon>Phytophthora</taxon>
    </lineage>
</organism>
<feature type="chain" id="PRO_5012285133" description="Transmembrane protein" evidence="2">
    <location>
        <begin position="28"/>
        <end position="101"/>
    </location>
</feature>
<gene>
    <name evidence="3" type="ORF">PHMEG_00027517</name>
</gene>
<keyword evidence="1" id="KW-0812">Transmembrane</keyword>
<accession>A0A225V5G5</accession>
<sequence length="101" mass="11867">MGFNIRALIRFGFLTVLLLIATPELSTIYGELAFRDLLLFVVRILRRFEGFNMGKMFVYCGWRVPGFFIQQDLFLPVDAIMTHLISCQVLLYRTLKFKMHN</sequence>
<reference evidence="4" key="1">
    <citation type="submission" date="2017-03" db="EMBL/GenBank/DDBJ databases">
        <title>Phytopthora megakarya and P. palmivora, two closely related causual agents of cacao black pod achieved similar genome size and gene model numbers by different mechanisms.</title>
        <authorList>
            <person name="Ali S."/>
            <person name="Shao J."/>
            <person name="Larry D.J."/>
            <person name="Kronmiller B."/>
            <person name="Shen D."/>
            <person name="Strem M.D."/>
            <person name="Melnick R.L."/>
            <person name="Guiltinan M.J."/>
            <person name="Tyler B.M."/>
            <person name="Meinhardt L.W."/>
            <person name="Bailey B.A."/>
        </authorList>
    </citation>
    <scope>NUCLEOTIDE SEQUENCE [LARGE SCALE GENOMIC DNA]</scope>
    <source>
        <strain evidence="4">zdho120</strain>
    </source>
</reference>
<dbReference type="Proteomes" id="UP000198211">
    <property type="component" value="Unassembled WGS sequence"/>
</dbReference>
<name>A0A225V5G5_9STRA</name>
<evidence type="ECO:0008006" key="5">
    <source>
        <dbReference type="Google" id="ProtNLM"/>
    </source>
</evidence>
<dbReference type="AlphaFoldDB" id="A0A225V5G5"/>
<evidence type="ECO:0000256" key="2">
    <source>
        <dbReference type="SAM" id="SignalP"/>
    </source>
</evidence>
<evidence type="ECO:0000256" key="1">
    <source>
        <dbReference type="SAM" id="Phobius"/>
    </source>
</evidence>
<keyword evidence="4" id="KW-1185">Reference proteome</keyword>
<feature type="transmembrane region" description="Helical" evidence="1">
    <location>
        <begin position="73"/>
        <end position="92"/>
    </location>
</feature>
<keyword evidence="2" id="KW-0732">Signal</keyword>
<proteinExistence type="predicted"/>
<dbReference type="EMBL" id="NBNE01007062">
    <property type="protein sequence ID" value="OWZ01156.1"/>
    <property type="molecule type" value="Genomic_DNA"/>
</dbReference>